<gene>
    <name evidence="2" type="ORF">BRAFLDRAFT_120326</name>
</gene>
<sequence>MGTLTRASSRRASPHGQVCASSIICERPTLTKQRQGVWRIFEDRFRSLPAGKIEPDLPPPPPPTTVLSRCTSECRILGHSDRCWMPVPPNNHIPNPSTTGNSRSSPTHPSNIVKASKNLSPNHKLHSPENLKILGRVKDLHNEVMNHIANQPRENVSNSRKNHHVTFSDQRPSPSGHAYTSPSHKNLDNPEENIKYVPYYDDPRFTGHEGPRMSKKPLCLSTFDPHGTIRSTMNSRLSAASSDDSHEPSLYHGRDMVDLLDAVRQSPTSTL</sequence>
<dbReference type="InParanoid" id="C3XXE0"/>
<accession>C3XXE0</accession>
<organism>
    <name type="scientific">Branchiostoma floridae</name>
    <name type="common">Florida lancelet</name>
    <name type="synonym">Amphioxus</name>
    <dbReference type="NCBI Taxonomy" id="7739"/>
    <lineage>
        <taxon>Eukaryota</taxon>
        <taxon>Metazoa</taxon>
        <taxon>Chordata</taxon>
        <taxon>Cephalochordata</taxon>
        <taxon>Leptocardii</taxon>
        <taxon>Amphioxiformes</taxon>
        <taxon>Branchiostomatidae</taxon>
        <taxon>Branchiostoma</taxon>
    </lineage>
</organism>
<reference evidence="2" key="1">
    <citation type="journal article" date="2008" name="Nature">
        <title>The amphioxus genome and the evolution of the chordate karyotype.</title>
        <authorList>
            <consortium name="US DOE Joint Genome Institute (JGI-PGF)"/>
            <person name="Putnam N.H."/>
            <person name="Butts T."/>
            <person name="Ferrier D.E.K."/>
            <person name="Furlong R.F."/>
            <person name="Hellsten U."/>
            <person name="Kawashima T."/>
            <person name="Robinson-Rechavi M."/>
            <person name="Shoguchi E."/>
            <person name="Terry A."/>
            <person name="Yu J.-K."/>
            <person name="Benito-Gutierrez E.L."/>
            <person name="Dubchak I."/>
            <person name="Garcia-Fernandez J."/>
            <person name="Gibson-Brown J.J."/>
            <person name="Grigoriev I.V."/>
            <person name="Horton A.C."/>
            <person name="de Jong P.J."/>
            <person name="Jurka J."/>
            <person name="Kapitonov V.V."/>
            <person name="Kohara Y."/>
            <person name="Kuroki Y."/>
            <person name="Lindquist E."/>
            <person name="Lucas S."/>
            <person name="Osoegawa K."/>
            <person name="Pennacchio L.A."/>
            <person name="Salamov A.A."/>
            <person name="Satou Y."/>
            <person name="Sauka-Spengler T."/>
            <person name="Schmutz J."/>
            <person name="Shin-I T."/>
            <person name="Toyoda A."/>
            <person name="Bronner-Fraser M."/>
            <person name="Fujiyama A."/>
            <person name="Holland L.Z."/>
            <person name="Holland P.W.H."/>
            <person name="Satoh N."/>
            <person name="Rokhsar D.S."/>
        </authorList>
    </citation>
    <scope>NUCLEOTIDE SEQUENCE [LARGE SCALE GENOMIC DNA]</scope>
    <source>
        <strain evidence="2">S238N-H82</strain>
        <tissue evidence="2">Testes</tissue>
    </source>
</reference>
<evidence type="ECO:0000256" key="1">
    <source>
        <dbReference type="SAM" id="MobiDB-lite"/>
    </source>
</evidence>
<feature type="compositionally biased region" description="Polar residues" evidence="1">
    <location>
        <begin position="92"/>
        <end position="110"/>
    </location>
</feature>
<dbReference type="AlphaFoldDB" id="C3XXE0"/>
<feature type="region of interest" description="Disordered" evidence="1">
    <location>
        <begin position="85"/>
        <end position="128"/>
    </location>
</feature>
<name>C3XXE0_BRAFL</name>
<feature type="compositionally biased region" description="Polar residues" evidence="1">
    <location>
        <begin position="148"/>
        <end position="184"/>
    </location>
</feature>
<feature type="region of interest" description="Disordered" evidence="1">
    <location>
        <begin position="148"/>
        <end position="192"/>
    </location>
</feature>
<dbReference type="EMBL" id="GG666471">
    <property type="protein sequence ID" value="EEN67400.1"/>
    <property type="molecule type" value="Genomic_DNA"/>
</dbReference>
<evidence type="ECO:0000313" key="2">
    <source>
        <dbReference type="EMBL" id="EEN67400.1"/>
    </source>
</evidence>
<proteinExistence type="predicted"/>
<protein>
    <submittedName>
        <fullName evidence="2">Uncharacterized protein</fullName>
    </submittedName>
</protein>